<gene>
    <name evidence="1" type="ORF">ACFS5J_08950</name>
</gene>
<proteinExistence type="predicted"/>
<keyword evidence="2" id="KW-1185">Reference proteome</keyword>
<dbReference type="PROSITE" id="PS51257">
    <property type="entry name" value="PROKAR_LIPOPROTEIN"/>
    <property type="match status" value="1"/>
</dbReference>
<sequence>MRRLVSKIIFLFCFVSLGIVVSCGTTIKTLVGFKNPKVETKATVLEYLDDNKIEHDTYFRTVKKEKDSIEIYRNLIFGFNSEILIFDKNGTKYCYNGNEECSGVQLRSAFENFESNYKPCIDTTKTVSLDSFLSRLQDKNGNPILKSDLPDADYYFFNCWNKYAGRSKMIKEDIDWLYELNQNTSNKIEIILINTDLLEEWGLEEGGELPLKFRKHEGGLRMTFGALPIKA</sequence>
<reference evidence="2" key="1">
    <citation type="journal article" date="2019" name="Int. J. Syst. Evol. Microbiol.">
        <title>The Global Catalogue of Microorganisms (GCM) 10K type strain sequencing project: providing services to taxonomists for standard genome sequencing and annotation.</title>
        <authorList>
            <consortium name="The Broad Institute Genomics Platform"/>
            <consortium name="The Broad Institute Genome Sequencing Center for Infectious Disease"/>
            <person name="Wu L."/>
            <person name="Ma J."/>
        </authorList>
    </citation>
    <scope>NUCLEOTIDE SEQUENCE [LARGE SCALE GENOMIC DNA]</scope>
    <source>
        <strain evidence="2">KCTC 22671</strain>
    </source>
</reference>
<evidence type="ECO:0000313" key="2">
    <source>
        <dbReference type="Proteomes" id="UP001597534"/>
    </source>
</evidence>
<dbReference type="RefSeq" id="WP_379811767.1">
    <property type="nucleotide sequence ID" value="NZ_JBHUPC010000013.1"/>
</dbReference>
<comment type="caution">
    <text evidence="1">The sequence shown here is derived from an EMBL/GenBank/DDBJ whole genome shotgun (WGS) entry which is preliminary data.</text>
</comment>
<accession>A0ABW5YM16</accession>
<protein>
    <recommendedName>
        <fullName evidence="3">Lipoprotein</fullName>
    </recommendedName>
</protein>
<name>A0ABW5YM16_9FLAO</name>
<organism evidence="1 2">
    <name type="scientific">Flavobacterium chuncheonense</name>
    <dbReference type="NCBI Taxonomy" id="2026653"/>
    <lineage>
        <taxon>Bacteria</taxon>
        <taxon>Pseudomonadati</taxon>
        <taxon>Bacteroidota</taxon>
        <taxon>Flavobacteriia</taxon>
        <taxon>Flavobacteriales</taxon>
        <taxon>Flavobacteriaceae</taxon>
        <taxon>Flavobacterium</taxon>
    </lineage>
</organism>
<evidence type="ECO:0000313" key="1">
    <source>
        <dbReference type="EMBL" id="MFD2892136.1"/>
    </source>
</evidence>
<evidence type="ECO:0008006" key="3">
    <source>
        <dbReference type="Google" id="ProtNLM"/>
    </source>
</evidence>
<dbReference type="Proteomes" id="UP001597534">
    <property type="component" value="Unassembled WGS sequence"/>
</dbReference>
<dbReference type="EMBL" id="JBHUPC010000013">
    <property type="protein sequence ID" value="MFD2892136.1"/>
    <property type="molecule type" value="Genomic_DNA"/>
</dbReference>